<dbReference type="Gene3D" id="2.40.50.90">
    <property type="match status" value="1"/>
</dbReference>
<feature type="chain" id="PRO_5013359738" evidence="1">
    <location>
        <begin position="26"/>
        <end position="137"/>
    </location>
</feature>
<organism evidence="3 4">
    <name type="scientific">Shimia gijangensis</name>
    <dbReference type="NCBI Taxonomy" id="1470563"/>
    <lineage>
        <taxon>Bacteria</taxon>
        <taxon>Pseudomonadati</taxon>
        <taxon>Pseudomonadota</taxon>
        <taxon>Alphaproteobacteria</taxon>
        <taxon>Rhodobacterales</taxon>
        <taxon>Roseobacteraceae</taxon>
    </lineage>
</organism>
<dbReference type="InterPro" id="IPR016071">
    <property type="entry name" value="Staphylococal_nuclease_OB-fold"/>
</dbReference>
<dbReference type="Pfam" id="PF00565">
    <property type="entry name" value="SNase"/>
    <property type="match status" value="1"/>
</dbReference>
<feature type="domain" description="TNase-like" evidence="2">
    <location>
        <begin position="29"/>
        <end position="136"/>
    </location>
</feature>
<dbReference type="Proteomes" id="UP000183982">
    <property type="component" value="Unassembled WGS sequence"/>
</dbReference>
<evidence type="ECO:0000256" key="1">
    <source>
        <dbReference type="SAM" id="SignalP"/>
    </source>
</evidence>
<dbReference type="EMBL" id="FQZQ01000045">
    <property type="protein sequence ID" value="SHK60510.1"/>
    <property type="molecule type" value="Genomic_DNA"/>
</dbReference>
<evidence type="ECO:0000313" key="4">
    <source>
        <dbReference type="Proteomes" id="UP000183982"/>
    </source>
</evidence>
<dbReference type="SUPFAM" id="SSF50199">
    <property type="entry name" value="Staphylococcal nuclease"/>
    <property type="match status" value="1"/>
</dbReference>
<gene>
    <name evidence="3" type="ORF">SAMN05444000_1458</name>
</gene>
<dbReference type="InterPro" id="IPR035437">
    <property type="entry name" value="SNase_OB-fold_sf"/>
</dbReference>
<name>A0A1M6TUD8_9RHOB</name>
<keyword evidence="4" id="KW-1185">Reference proteome</keyword>
<dbReference type="SMART" id="SM00318">
    <property type="entry name" value="SNc"/>
    <property type="match status" value="1"/>
</dbReference>
<feature type="signal peptide" evidence="1">
    <location>
        <begin position="1"/>
        <end position="25"/>
    </location>
</feature>
<evidence type="ECO:0000259" key="2">
    <source>
        <dbReference type="PROSITE" id="PS50830"/>
    </source>
</evidence>
<dbReference type="RefSeq" id="WP_322788028.1">
    <property type="nucleotide sequence ID" value="NZ_FQZQ01000045.1"/>
</dbReference>
<dbReference type="AlphaFoldDB" id="A0A1M6TUD8"/>
<dbReference type="STRING" id="1470563.SAMN05444000_1458"/>
<keyword evidence="1" id="KW-0732">Signal</keyword>
<evidence type="ECO:0000313" key="3">
    <source>
        <dbReference type="EMBL" id="SHK60510.1"/>
    </source>
</evidence>
<dbReference type="PROSITE" id="PS00430">
    <property type="entry name" value="TONB_DEPENDENT_REC_1"/>
    <property type="match status" value="1"/>
</dbReference>
<reference evidence="4" key="1">
    <citation type="submission" date="2016-11" db="EMBL/GenBank/DDBJ databases">
        <authorList>
            <person name="Varghese N."/>
            <person name="Submissions S."/>
        </authorList>
    </citation>
    <scope>NUCLEOTIDE SEQUENCE [LARGE SCALE GENOMIC DNA]</scope>
    <source>
        <strain evidence="4">DSM 100564</strain>
    </source>
</reference>
<accession>A0A1M6TUD8</accession>
<dbReference type="PROSITE" id="PS50830">
    <property type="entry name" value="TNASE_3"/>
    <property type="match status" value="1"/>
</dbReference>
<proteinExistence type="predicted"/>
<dbReference type="InterPro" id="IPR010916">
    <property type="entry name" value="TonB_box_CS"/>
</dbReference>
<protein>
    <submittedName>
        <fullName evidence="3">Nuclease homologue</fullName>
    </submittedName>
</protein>
<sequence>MEQRVRRMTTRAVVVLAVATTPALAGQVQIRDADTIVVDGTPVRLQGVDAPELGTRSGQEAKRWMVNFLRGKSVHCDLTGEKTYDRYVGVCYADGKDLGAAVIAAGYALDCRRYSGGRYRKLETPAARSRLKRAKYC</sequence>